<reference evidence="1" key="1">
    <citation type="submission" date="2023-10" db="EMBL/GenBank/DDBJ databases">
        <title>Genome assembly of Pristionchus species.</title>
        <authorList>
            <person name="Yoshida K."/>
            <person name="Sommer R.J."/>
        </authorList>
    </citation>
    <scope>NUCLEOTIDE SEQUENCE</scope>
    <source>
        <strain evidence="1">RS5133</strain>
    </source>
</reference>
<accession>A0AAV5VDI6</accession>
<comment type="caution">
    <text evidence="1">The sequence shown here is derived from an EMBL/GenBank/DDBJ whole genome shotgun (WGS) entry which is preliminary data.</text>
</comment>
<organism evidence="1 2">
    <name type="scientific">Pristionchus fissidentatus</name>
    <dbReference type="NCBI Taxonomy" id="1538716"/>
    <lineage>
        <taxon>Eukaryota</taxon>
        <taxon>Metazoa</taxon>
        <taxon>Ecdysozoa</taxon>
        <taxon>Nematoda</taxon>
        <taxon>Chromadorea</taxon>
        <taxon>Rhabditida</taxon>
        <taxon>Rhabditina</taxon>
        <taxon>Diplogasteromorpha</taxon>
        <taxon>Diplogasteroidea</taxon>
        <taxon>Neodiplogasteridae</taxon>
        <taxon>Pristionchus</taxon>
    </lineage>
</organism>
<feature type="non-terminal residue" evidence="1">
    <location>
        <position position="1"/>
    </location>
</feature>
<dbReference type="AlphaFoldDB" id="A0AAV5VDI6"/>
<feature type="non-terminal residue" evidence="1">
    <location>
        <position position="101"/>
    </location>
</feature>
<gene>
    <name evidence="1" type="ORF">PFISCL1PPCAC_8791</name>
</gene>
<protein>
    <submittedName>
        <fullName evidence="1">Uncharacterized protein</fullName>
    </submittedName>
</protein>
<dbReference type="EMBL" id="BTSY01000003">
    <property type="protein sequence ID" value="GMT17494.1"/>
    <property type="molecule type" value="Genomic_DNA"/>
</dbReference>
<evidence type="ECO:0000313" key="2">
    <source>
        <dbReference type="Proteomes" id="UP001432322"/>
    </source>
</evidence>
<dbReference type="Proteomes" id="UP001432322">
    <property type="component" value="Unassembled WGS sequence"/>
</dbReference>
<evidence type="ECO:0000313" key="1">
    <source>
        <dbReference type="EMBL" id="GMT17494.1"/>
    </source>
</evidence>
<name>A0AAV5VDI6_9BILA</name>
<proteinExistence type="predicted"/>
<keyword evidence="2" id="KW-1185">Reference proteome</keyword>
<sequence length="101" mass="10437">SLLDGAEIAEEVAAVHHQWRHVGFLLNFILVVAEFEKAAALGLSEGTTIAVAVPLSTQISDRSPRQRAEPGTGAVSVVRSAAGTAGAVVGDGVRHHSRANC</sequence>